<proteinExistence type="predicted"/>
<gene>
    <name evidence="1" type="ORF">S03H2_08550</name>
</gene>
<accession>X1EEL2</accession>
<comment type="caution">
    <text evidence="1">The sequence shown here is derived from an EMBL/GenBank/DDBJ whole genome shotgun (WGS) entry which is preliminary data.</text>
</comment>
<feature type="non-terminal residue" evidence="1">
    <location>
        <position position="1"/>
    </location>
</feature>
<organism evidence="1">
    <name type="scientific">marine sediment metagenome</name>
    <dbReference type="NCBI Taxonomy" id="412755"/>
    <lineage>
        <taxon>unclassified sequences</taxon>
        <taxon>metagenomes</taxon>
        <taxon>ecological metagenomes</taxon>
    </lineage>
</organism>
<dbReference type="AlphaFoldDB" id="X1EEL2"/>
<dbReference type="InterPro" id="IPR058966">
    <property type="entry name" value="MJECL33-like"/>
</dbReference>
<reference evidence="1" key="1">
    <citation type="journal article" date="2014" name="Front. Microbiol.">
        <title>High frequency of phylogenetically diverse reductive dehalogenase-homologous genes in deep subseafloor sedimentary metagenomes.</title>
        <authorList>
            <person name="Kawai M."/>
            <person name="Futagami T."/>
            <person name="Toyoda A."/>
            <person name="Takaki Y."/>
            <person name="Nishi S."/>
            <person name="Hori S."/>
            <person name="Arai W."/>
            <person name="Tsubouchi T."/>
            <person name="Morono Y."/>
            <person name="Uchiyama I."/>
            <person name="Ito T."/>
            <person name="Fujiyama A."/>
            <person name="Inagaki F."/>
            <person name="Takami H."/>
        </authorList>
    </citation>
    <scope>NUCLEOTIDE SEQUENCE</scope>
    <source>
        <strain evidence="1">Expedition CK06-06</strain>
    </source>
</reference>
<name>X1EEL2_9ZZZZ</name>
<dbReference type="Pfam" id="PF25924">
    <property type="entry name" value="MJECL33"/>
    <property type="match status" value="1"/>
</dbReference>
<dbReference type="EMBL" id="BARU01004176">
    <property type="protein sequence ID" value="GAH18795.1"/>
    <property type="molecule type" value="Genomic_DNA"/>
</dbReference>
<evidence type="ECO:0000313" key="1">
    <source>
        <dbReference type="EMBL" id="GAH18795.1"/>
    </source>
</evidence>
<sequence length="146" mass="17007">TEKKAWYSMYKETVTIPGQFQKLIGAPVSIIFNETLGKETFDYWIKSTFRRANNRFRLWGNPIILGPKKVHVYGVDRHLWKPIFLELTDKYLTAIVPKGTCGNTIHRLICNIQRYIDPAAKAYIGDMEYKIMVDQSSRGIKYEPKC</sequence>
<protein>
    <submittedName>
        <fullName evidence="1">Uncharacterized protein</fullName>
    </submittedName>
</protein>